<evidence type="ECO:0000313" key="2">
    <source>
        <dbReference type="EMBL" id="VDM84344.1"/>
    </source>
</evidence>
<sequence length="238" mass="24733">PVVTTQKAVGTSTVVPVVTTQKAVGTSTVVPVVTTKAVVTPSSTPRQAVTTAAPLSTKSPVATTSAPAPISLDIVILIDVSQSATNTYDDMSMFVLTLMQNFAVSQSYARTAIIPVFGTPDLGTMAVATLDSITSYNMLTSYLSQTKDNFNDFTDQGQALSLALSTATNPTFKQAGYRSNISNHLILYVTSTSGFSTGAQTTAQQKIAGGNACSFYAPDKATLNQLSASVQALITAAR</sequence>
<dbReference type="Proteomes" id="UP000270094">
    <property type="component" value="Unassembled WGS sequence"/>
</dbReference>
<feature type="non-terminal residue" evidence="2">
    <location>
        <position position="1"/>
    </location>
</feature>
<dbReference type="PANTHER" id="PTHR47324:SF1">
    <property type="entry name" value="EGF-LIKE DOMAIN-CONTAINING PROTEIN-RELATED"/>
    <property type="match status" value="1"/>
</dbReference>
<reference evidence="2 3" key="1">
    <citation type="submission" date="2018-11" db="EMBL/GenBank/DDBJ databases">
        <authorList>
            <consortium name="Pathogen Informatics"/>
        </authorList>
    </citation>
    <scope>NUCLEOTIDE SEQUENCE [LARGE SCALE GENOMIC DNA]</scope>
</reference>
<dbReference type="OrthoDB" id="5867826at2759"/>
<keyword evidence="3" id="KW-1185">Reference proteome</keyword>
<dbReference type="AlphaFoldDB" id="A0A3P7JZD6"/>
<feature type="domain" description="VWFA" evidence="1">
    <location>
        <begin position="73"/>
        <end position="191"/>
    </location>
</feature>
<dbReference type="InterPro" id="IPR002035">
    <property type="entry name" value="VWF_A"/>
</dbReference>
<dbReference type="Gene3D" id="3.40.50.410">
    <property type="entry name" value="von Willebrand factor, type A domain"/>
    <property type="match status" value="1"/>
</dbReference>
<dbReference type="PANTHER" id="PTHR47324">
    <property type="entry name" value="PROTEIN IRG-7-RELATED"/>
    <property type="match status" value="1"/>
</dbReference>
<evidence type="ECO:0000313" key="3">
    <source>
        <dbReference type="Proteomes" id="UP000270094"/>
    </source>
</evidence>
<dbReference type="InterPro" id="IPR036465">
    <property type="entry name" value="vWFA_dom_sf"/>
</dbReference>
<gene>
    <name evidence="2" type="ORF">SVUK_LOCUS19342</name>
</gene>
<evidence type="ECO:0000259" key="1">
    <source>
        <dbReference type="PROSITE" id="PS50234"/>
    </source>
</evidence>
<dbReference type="EMBL" id="UYYB01129425">
    <property type="protein sequence ID" value="VDM84344.1"/>
    <property type="molecule type" value="Genomic_DNA"/>
</dbReference>
<dbReference type="SUPFAM" id="SSF53300">
    <property type="entry name" value="vWA-like"/>
    <property type="match status" value="1"/>
</dbReference>
<dbReference type="InterPro" id="IPR053295">
    <property type="entry name" value="Innate_immunity_reg"/>
</dbReference>
<proteinExistence type="predicted"/>
<name>A0A3P7JZD6_STRVU</name>
<protein>
    <recommendedName>
        <fullName evidence="1">VWFA domain-containing protein</fullName>
    </recommendedName>
</protein>
<organism evidence="2 3">
    <name type="scientific">Strongylus vulgaris</name>
    <name type="common">Blood worm</name>
    <dbReference type="NCBI Taxonomy" id="40348"/>
    <lineage>
        <taxon>Eukaryota</taxon>
        <taxon>Metazoa</taxon>
        <taxon>Ecdysozoa</taxon>
        <taxon>Nematoda</taxon>
        <taxon>Chromadorea</taxon>
        <taxon>Rhabditida</taxon>
        <taxon>Rhabditina</taxon>
        <taxon>Rhabditomorpha</taxon>
        <taxon>Strongyloidea</taxon>
        <taxon>Strongylidae</taxon>
        <taxon>Strongylus</taxon>
    </lineage>
</organism>
<accession>A0A3P7JZD6</accession>
<dbReference type="PROSITE" id="PS50234">
    <property type="entry name" value="VWFA"/>
    <property type="match status" value="1"/>
</dbReference>
<dbReference type="Pfam" id="PF00092">
    <property type="entry name" value="VWA"/>
    <property type="match status" value="1"/>
</dbReference>